<gene>
    <name evidence="4" type="ORF">A8990_12940</name>
</gene>
<organism evidence="4 5">
    <name type="scientific">Paenibacillus taihuensis</name>
    <dbReference type="NCBI Taxonomy" id="1156355"/>
    <lineage>
        <taxon>Bacteria</taxon>
        <taxon>Bacillati</taxon>
        <taxon>Bacillota</taxon>
        <taxon>Bacilli</taxon>
        <taxon>Bacillales</taxon>
        <taxon>Paenibacillaceae</taxon>
        <taxon>Paenibacillus</taxon>
    </lineage>
</organism>
<dbReference type="InterPro" id="IPR028939">
    <property type="entry name" value="P5C_Rdtase_cat_N"/>
</dbReference>
<evidence type="ECO:0000256" key="1">
    <source>
        <dbReference type="ARBA" id="ARBA00023002"/>
    </source>
</evidence>
<dbReference type="Pfam" id="PF03807">
    <property type="entry name" value="F420_oxidored"/>
    <property type="match status" value="1"/>
</dbReference>
<evidence type="ECO:0000313" key="5">
    <source>
        <dbReference type="Proteomes" id="UP000256304"/>
    </source>
</evidence>
<dbReference type="GO" id="GO:0070403">
    <property type="term" value="F:NAD+ binding"/>
    <property type="evidence" value="ECO:0007669"/>
    <property type="project" value="TreeGrafter"/>
</dbReference>
<dbReference type="InterPro" id="IPR050812">
    <property type="entry name" value="Preph/Arog_dehydrog"/>
</dbReference>
<dbReference type="Gene3D" id="1.10.3640.10">
    <property type="entry name" value="Semialdehyde dehydrogenase-like, C-terminal"/>
    <property type="match status" value="1"/>
</dbReference>
<dbReference type="InterPro" id="IPR037161">
    <property type="entry name" value="Semialdehyde_DH-like_C"/>
</dbReference>
<keyword evidence="1" id="KW-0560">Oxidoreductase</keyword>
<dbReference type="InterPro" id="IPR036291">
    <property type="entry name" value="NAD(P)-bd_dom_sf"/>
</dbReference>
<accession>A0A3D9QWV0</accession>
<feature type="domain" description="Phosphogluconate dehydrogenase (decarboxylating) C-terminal" evidence="3">
    <location>
        <begin position="129"/>
        <end position="279"/>
    </location>
</feature>
<dbReference type="InterPro" id="IPR031663">
    <property type="entry name" value="PGDH_C"/>
</dbReference>
<dbReference type="PANTHER" id="PTHR21363">
    <property type="entry name" value="PREPHENATE DEHYDROGENASE"/>
    <property type="match status" value="1"/>
</dbReference>
<evidence type="ECO:0000259" key="3">
    <source>
        <dbReference type="Pfam" id="PF16896"/>
    </source>
</evidence>
<dbReference type="Gene3D" id="3.40.50.720">
    <property type="entry name" value="NAD(P)-binding Rossmann-like Domain"/>
    <property type="match status" value="1"/>
</dbReference>
<keyword evidence="5" id="KW-1185">Reference proteome</keyword>
<dbReference type="Pfam" id="PF16896">
    <property type="entry name" value="PGDH_C"/>
    <property type="match status" value="1"/>
</dbReference>
<evidence type="ECO:0000259" key="2">
    <source>
        <dbReference type="Pfam" id="PF03807"/>
    </source>
</evidence>
<dbReference type="Proteomes" id="UP000256304">
    <property type="component" value="Unassembled WGS sequence"/>
</dbReference>
<dbReference type="EMBL" id="QTTN01000029">
    <property type="protein sequence ID" value="REE70555.1"/>
    <property type="molecule type" value="Genomic_DNA"/>
</dbReference>
<sequence>MMSEAVGQATIALIGAGGKMGCRITDNLKTAEYRLLLCEQSESGIARIAERGLSITPNGEALAEADFVILAVPDAIIGPLSELIVPKLRPNTTVIVLDPAAAYANQVALRDDCTFVVTHPCHPALFEEQDSPEARKDMFGGIAAKQDIVIALHQGREDLYDEAEQICIRMFAPVVSCHRITVEQMALLEPAAAEVVAAAAACIMKEAMDEVIRMGVPEAAARSFMLGHIQIPLAIAFNNVNPFSDAAKVAINYGYEKIFKPDWKQVFTKESLDEVLRLMLHLDEKPAVRQ</sequence>
<dbReference type="PANTHER" id="PTHR21363:SF0">
    <property type="entry name" value="PREPHENATE DEHYDROGENASE [NADP(+)]"/>
    <property type="match status" value="1"/>
</dbReference>
<evidence type="ECO:0000313" key="4">
    <source>
        <dbReference type="EMBL" id="REE70555.1"/>
    </source>
</evidence>
<feature type="domain" description="Pyrroline-5-carboxylate reductase catalytic N-terminal" evidence="2">
    <location>
        <begin position="10"/>
        <end position="95"/>
    </location>
</feature>
<comment type="caution">
    <text evidence="4">The sequence shown here is derived from an EMBL/GenBank/DDBJ whole genome shotgun (WGS) entry which is preliminary data.</text>
</comment>
<dbReference type="AlphaFoldDB" id="A0A3D9QWV0"/>
<reference evidence="4 5" key="1">
    <citation type="submission" date="2018-08" db="EMBL/GenBank/DDBJ databases">
        <title>Genomic Encyclopedia of Type Strains, Phase III (KMG-III): the genomes of soil and plant-associated and newly described type strains.</title>
        <authorList>
            <person name="Whitman W."/>
        </authorList>
    </citation>
    <scope>NUCLEOTIDE SEQUENCE [LARGE SCALE GENOMIC DNA]</scope>
    <source>
        <strain evidence="4 5">CGMCC 1.10966</strain>
    </source>
</reference>
<dbReference type="GO" id="GO:0008977">
    <property type="term" value="F:prephenate dehydrogenase (NAD+) activity"/>
    <property type="evidence" value="ECO:0007669"/>
    <property type="project" value="TreeGrafter"/>
</dbReference>
<name>A0A3D9QWV0_9BACL</name>
<protein>
    <submittedName>
        <fullName evidence="4">Coenzyme F420-dependent NADP oxidoreductase-like protein</fullName>
    </submittedName>
</protein>
<dbReference type="SUPFAM" id="SSF51735">
    <property type="entry name" value="NAD(P)-binding Rossmann-fold domains"/>
    <property type="match status" value="1"/>
</dbReference>
<proteinExistence type="predicted"/>
<dbReference type="GO" id="GO:0006571">
    <property type="term" value="P:tyrosine biosynthetic process"/>
    <property type="evidence" value="ECO:0007669"/>
    <property type="project" value="TreeGrafter"/>
</dbReference>